<accession>B5LJK1</accession>
<keyword evidence="2" id="KW-1185">Reference proteome</keyword>
<dbReference type="KEGG" id="vg:6920691"/>
<name>B5LJK1_9CAUD</name>
<proteinExistence type="predicted"/>
<sequence>MTAHNFYNLDLADYPKDFSIGDRVRVHIGSTRGSSESWTTILAAHGPDTFVVDGEILRWVNENLNGSACIAKRELMAKGWLFEVDGKLHLVAHIDDLKSEAMGRMESHLYHMEEAAAGLL</sequence>
<dbReference type="RefSeq" id="YP_002225108.1">
    <property type="nucleotide sequence ID" value="NC_011273.1"/>
</dbReference>
<reference evidence="1 2" key="1">
    <citation type="submission" date="2008-06" db="EMBL/GenBank/DDBJ databases">
        <authorList>
            <person name="Smith A.L."/>
            <person name="Paladin E.C."/>
            <person name="Jacobs-Sera D."/>
            <person name="Hendirx R.W."/>
            <person name="Hatfull G.F."/>
        </authorList>
    </citation>
    <scope>NUCLEOTIDE SEQUENCE [LARGE SCALE GENOMIC DNA]</scope>
</reference>
<organism evidence="1 2">
    <name type="scientific">Mycobacterium phage Myrna</name>
    <dbReference type="NCBI Taxonomy" id="546805"/>
    <lineage>
        <taxon>Viruses</taxon>
        <taxon>Duplodnaviria</taxon>
        <taxon>Heunggongvirae</taxon>
        <taxon>Uroviricota</taxon>
        <taxon>Caudoviricetes</taxon>
        <taxon>Ceeclamvirinae</taxon>
        <taxon>Myrnavirus</taxon>
        <taxon>Myrnavirus myrna</taxon>
    </lineage>
</organism>
<protein>
    <submittedName>
        <fullName evidence="1">Uncharacterized protein</fullName>
    </submittedName>
</protein>
<dbReference type="EMBL" id="EU826466">
    <property type="protein sequence ID" value="ACH62198.1"/>
    <property type="molecule type" value="Genomic_DNA"/>
</dbReference>
<dbReference type="GeneID" id="6920691"/>
<dbReference type="Proteomes" id="UP000001849">
    <property type="component" value="Segment"/>
</dbReference>
<gene>
    <name evidence="1" type="primary">231</name>
    <name evidence="1" type="ORF">MYRNA_231</name>
</gene>
<evidence type="ECO:0000313" key="1">
    <source>
        <dbReference type="EMBL" id="ACH62198.1"/>
    </source>
</evidence>
<evidence type="ECO:0000313" key="2">
    <source>
        <dbReference type="Proteomes" id="UP000001849"/>
    </source>
</evidence>